<dbReference type="AlphaFoldDB" id="A0A077M1T7"/>
<reference evidence="2 3" key="1">
    <citation type="journal article" date="2013" name="ISME J.">
        <title>A metabolic model for members of the genus Tetrasphaera involved in enhanced biological phosphorus removal.</title>
        <authorList>
            <person name="Kristiansen R."/>
            <person name="Nguyen H.T.T."/>
            <person name="Saunders A.M."/>
            <person name="Nielsen J.L."/>
            <person name="Wimmer R."/>
            <person name="Le V.Q."/>
            <person name="McIlroy S.J."/>
            <person name="Petrovski S."/>
            <person name="Seviour R.J."/>
            <person name="Calteau A."/>
            <person name="Nielsen K.L."/>
            <person name="Nielsen P.H."/>
        </authorList>
    </citation>
    <scope>NUCLEOTIDE SEQUENCE [LARGE SCALE GENOMIC DNA]</scope>
    <source>
        <strain evidence="2 3">T1-X7</strain>
    </source>
</reference>
<dbReference type="RefSeq" id="WP_048549770.1">
    <property type="nucleotide sequence ID" value="NZ_HF570958.1"/>
</dbReference>
<dbReference type="EMBL" id="CAJB01000392">
    <property type="protein sequence ID" value="CCH79816.1"/>
    <property type="molecule type" value="Genomic_DNA"/>
</dbReference>
<dbReference type="InterPro" id="IPR009061">
    <property type="entry name" value="DNA-bd_dom_put_sf"/>
</dbReference>
<keyword evidence="3" id="KW-1185">Reference proteome</keyword>
<protein>
    <recommendedName>
        <fullName evidence="1">Helix-turn-helix domain-containing protein</fullName>
    </recommendedName>
</protein>
<dbReference type="Proteomes" id="UP000035721">
    <property type="component" value="Unassembled WGS sequence"/>
</dbReference>
<evidence type="ECO:0000259" key="1">
    <source>
        <dbReference type="Pfam" id="PF12728"/>
    </source>
</evidence>
<gene>
    <name evidence="2" type="ORF">BN12_60022</name>
</gene>
<dbReference type="InterPro" id="IPR041657">
    <property type="entry name" value="HTH_17"/>
</dbReference>
<organism evidence="2 3">
    <name type="scientific">Nostocoides japonicum T1-X7</name>
    <dbReference type="NCBI Taxonomy" id="1194083"/>
    <lineage>
        <taxon>Bacteria</taxon>
        <taxon>Bacillati</taxon>
        <taxon>Actinomycetota</taxon>
        <taxon>Actinomycetes</taxon>
        <taxon>Micrococcales</taxon>
        <taxon>Intrasporangiaceae</taxon>
        <taxon>Nostocoides</taxon>
    </lineage>
</organism>
<dbReference type="STRING" id="1194083.BN12_60022"/>
<dbReference type="Pfam" id="PF12728">
    <property type="entry name" value="HTH_17"/>
    <property type="match status" value="1"/>
</dbReference>
<feature type="domain" description="Helix-turn-helix" evidence="1">
    <location>
        <begin position="12"/>
        <end position="63"/>
    </location>
</feature>
<proteinExistence type="predicted"/>
<name>A0A077M1T7_9MICO</name>
<evidence type="ECO:0000313" key="2">
    <source>
        <dbReference type="EMBL" id="CCH79816.1"/>
    </source>
</evidence>
<evidence type="ECO:0000313" key="3">
    <source>
        <dbReference type="Proteomes" id="UP000035721"/>
    </source>
</evidence>
<dbReference type="SUPFAM" id="SSF46955">
    <property type="entry name" value="Putative DNA-binding domain"/>
    <property type="match status" value="1"/>
</dbReference>
<sequence length="66" mass="7467">MSSTTQPEAPTLLSVDEAAAWCRISVGTLNHLRMHGRFAPAVRMGKLRYWLAEDLTAWIEAQREQP</sequence>
<accession>A0A077M1T7</accession>
<comment type="caution">
    <text evidence="2">The sequence shown here is derived from an EMBL/GenBank/DDBJ whole genome shotgun (WGS) entry which is preliminary data.</text>
</comment>